<proteinExistence type="inferred from homology"/>
<reference evidence="6 7" key="2">
    <citation type="submission" date="2020-08" db="EMBL/GenBank/DDBJ databases">
        <title>Sequencing the genomes of 1000 actinobacteria strains.</title>
        <authorList>
            <person name="Klenk H.-P."/>
        </authorList>
    </citation>
    <scope>NUCLEOTIDE SEQUENCE [LARGE SCALE GENOMIC DNA]</scope>
    <source>
        <strain evidence="6 7">DSM 44772</strain>
    </source>
</reference>
<comment type="caution">
    <text evidence="6">The sequence shown here is derived from an EMBL/GenBank/DDBJ whole genome shotgun (WGS) entry which is preliminary data.</text>
</comment>
<dbReference type="RefSeq" id="WP_184888284.1">
    <property type="nucleotide sequence ID" value="NZ_BAAAHD010000080.1"/>
</dbReference>
<evidence type="ECO:0000256" key="4">
    <source>
        <dbReference type="SAM" id="MobiDB-lite"/>
    </source>
</evidence>
<reference evidence="5" key="3">
    <citation type="submission" date="2023-12" db="EMBL/GenBank/DDBJ databases">
        <authorList>
            <person name="Sun Q."/>
            <person name="Inoue M."/>
        </authorList>
    </citation>
    <scope>NUCLEOTIDE SEQUENCE</scope>
    <source>
        <strain evidence="5">JCM 10667</strain>
    </source>
</reference>
<dbReference type="Pfam" id="PF00436">
    <property type="entry name" value="SSB"/>
    <property type="match status" value="1"/>
</dbReference>
<keyword evidence="8" id="KW-1185">Reference proteome</keyword>
<evidence type="ECO:0000256" key="3">
    <source>
        <dbReference type="RuleBase" id="RU000524"/>
    </source>
</evidence>
<comment type="caution">
    <text evidence="2">Lacks conserved residue(s) required for the propagation of feature annotation.</text>
</comment>
<evidence type="ECO:0000313" key="7">
    <source>
        <dbReference type="Proteomes" id="UP000549343"/>
    </source>
</evidence>
<dbReference type="Proteomes" id="UP001501427">
    <property type="component" value="Unassembled WGS sequence"/>
</dbReference>
<name>A0A7W7IIM7_9ACTN</name>
<gene>
    <name evidence="6" type="ORF">F4557_006094</name>
    <name evidence="5" type="ORF">GCM10009546_66310</name>
</gene>
<evidence type="ECO:0000313" key="8">
    <source>
        <dbReference type="Proteomes" id="UP001501427"/>
    </source>
</evidence>
<dbReference type="GO" id="GO:0006260">
    <property type="term" value="P:DNA replication"/>
    <property type="evidence" value="ECO:0007669"/>
    <property type="project" value="InterPro"/>
</dbReference>
<dbReference type="PROSITE" id="PS50935">
    <property type="entry name" value="SSB"/>
    <property type="match status" value="1"/>
</dbReference>
<evidence type="ECO:0000256" key="2">
    <source>
        <dbReference type="HAMAP-Rule" id="MF_00984"/>
    </source>
</evidence>
<dbReference type="EMBL" id="BAAAHD010000080">
    <property type="protein sequence ID" value="GAA0594833.1"/>
    <property type="molecule type" value="Genomic_DNA"/>
</dbReference>
<dbReference type="GO" id="GO:0009295">
    <property type="term" value="C:nucleoid"/>
    <property type="evidence" value="ECO:0007669"/>
    <property type="project" value="TreeGrafter"/>
</dbReference>
<reference evidence="5 8" key="1">
    <citation type="journal article" date="2019" name="Int. J. Syst. Evol. Microbiol.">
        <title>The Global Catalogue of Microorganisms (GCM) 10K type strain sequencing project: providing services to taxonomists for standard genome sequencing and annotation.</title>
        <authorList>
            <consortium name="The Broad Institute Genomics Platform"/>
            <consortium name="The Broad Institute Genome Sequencing Center for Infectious Disease"/>
            <person name="Wu L."/>
            <person name="Ma J."/>
        </authorList>
    </citation>
    <scope>NUCLEOTIDE SEQUENCE [LARGE SCALE GENOMIC DNA]</scope>
    <source>
        <strain evidence="5 8">JCM 10667</strain>
    </source>
</reference>
<dbReference type="InterPro" id="IPR012340">
    <property type="entry name" value="NA-bd_OB-fold"/>
</dbReference>
<dbReference type="InterPro" id="IPR011344">
    <property type="entry name" value="ssDNA-bd"/>
</dbReference>
<dbReference type="InterPro" id="IPR000424">
    <property type="entry name" value="Primosome_PriB/ssb"/>
</dbReference>
<dbReference type="PANTHER" id="PTHR10302">
    <property type="entry name" value="SINGLE-STRANDED DNA-BINDING PROTEIN"/>
    <property type="match status" value="1"/>
</dbReference>
<dbReference type="Gene3D" id="2.40.50.140">
    <property type="entry name" value="Nucleic acid-binding proteins"/>
    <property type="match status" value="1"/>
</dbReference>
<evidence type="ECO:0000313" key="5">
    <source>
        <dbReference type="EMBL" id="GAA0594833.1"/>
    </source>
</evidence>
<accession>A0A7W7IIM7</accession>
<dbReference type="PANTHER" id="PTHR10302:SF27">
    <property type="entry name" value="SINGLE-STRANDED DNA-BINDING PROTEIN"/>
    <property type="match status" value="1"/>
</dbReference>
<feature type="compositionally biased region" description="Polar residues" evidence="4">
    <location>
        <begin position="148"/>
        <end position="162"/>
    </location>
</feature>
<dbReference type="EMBL" id="JACHMV010000001">
    <property type="protein sequence ID" value="MBB4777676.1"/>
    <property type="molecule type" value="Genomic_DNA"/>
</dbReference>
<keyword evidence="1 2" id="KW-0238">DNA-binding</keyword>
<evidence type="ECO:0000256" key="1">
    <source>
        <dbReference type="ARBA" id="ARBA00023125"/>
    </source>
</evidence>
<dbReference type="AlphaFoldDB" id="A0A7W7IIM7"/>
<dbReference type="SUPFAM" id="SSF50249">
    <property type="entry name" value="Nucleic acid-binding proteins"/>
    <property type="match status" value="1"/>
</dbReference>
<organism evidence="6 7">
    <name type="scientific">Actinomadura livida</name>
    <dbReference type="NCBI Taxonomy" id="79909"/>
    <lineage>
        <taxon>Bacteria</taxon>
        <taxon>Bacillati</taxon>
        <taxon>Actinomycetota</taxon>
        <taxon>Actinomycetes</taxon>
        <taxon>Streptosporangiales</taxon>
        <taxon>Thermomonosporaceae</taxon>
        <taxon>Actinomadura</taxon>
    </lineage>
</organism>
<feature type="region of interest" description="Disordered" evidence="4">
    <location>
        <begin position="117"/>
        <end position="169"/>
    </location>
</feature>
<comment type="subunit">
    <text evidence="2">Homotetramer.</text>
</comment>
<dbReference type="CDD" id="cd04496">
    <property type="entry name" value="SSB_OBF"/>
    <property type="match status" value="1"/>
</dbReference>
<dbReference type="NCBIfam" id="TIGR00621">
    <property type="entry name" value="ssb"/>
    <property type="match status" value="1"/>
</dbReference>
<sequence length="169" mass="18122">MANEPTITITGNLTHDPELRFTTSGLPVASFTIASTPRYRDTATGEWKDGDTWFVRCSAWRDLGQNIAESLNRGSAVVATGRLRPRTYEATPGDPTTKRTVVELTVDDIGPSLRRATAKVVKTTRERPHEGTSFGSPSPAKDDPWATAGSNSANTPAGNASGFSDDPPF</sequence>
<dbReference type="GO" id="GO:0003697">
    <property type="term" value="F:single-stranded DNA binding"/>
    <property type="evidence" value="ECO:0007669"/>
    <property type="project" value="UniProtKB-UniRule"/>
</dbReference>
<dbReference type="HAMAP" id="MF_00984">
    <property type="entry name" value="SSB"/>
    <property type="match status" value="1"/>
</dbReference>
<dbReference type="Proteomes" id="UP000549343">
    <property type="component" value="Unassembled WGS sequence"/>
</dbReference>
<evidence type="ECO:0000313" key="6">
    <source>
        <dbReference type="EMBL" id="MBB4777676.1"/>
    </source>
</evidence>
<protein>
    <recommendedName>
        <fullName evidence="2 3">Single-stranded DNA-binding protein</fullName>
        <shortName evidence="2">SSB</shortName>
    </recommendedName>
</protein>